<dbReference type="InterPro" id="IPR006748">
    <property type="entry name" value="NH2Glyco/OHUrea_AB-resist_kin"/>
</dbReference>
<dbReference type="SUPFAM" id="SSF56112">
    <property type="entry name" value="Protein kinase-like (PK-like)"/>
    <property type="match status" value="1"/>
</dbReference>
<dbReference type="EMBL" id="JANCPR020000010">
    <property type="protein sequence ID" value="MDJ1132694.1"/>
    <property type="molecule type" value="Genomic_DNA"/>
</dbReference>
<dbReference type="Proteomes" id="UP001214441">
    <property type="component" value="Unassembled WGS sequence"/>
</dbReference>
<proteinExistence type="predicted"/>
<accession>A0ABT6ZUE9</accession>
<dbReference type="RefSeq" id="WP_274040047.1">
    <property type="nucleotide sequence ID" value="NZ_JANCPR020000010.1"/>
</dbReference>
<comment type="caution">
    <text evidence="1">The sequence shown here is derived from an EMBL/GenBank/DDBJ whole genome shotgun (WGS) entry which is preliminary data.</text>
</comment>
<protein>
    <submittedName>
        <fullName evidence="1">Aminoglycoside phosphotransferase family protein</fullName>
    </submittedName>
</protein>
<dbReference type="Pfam" id="PF04655">
    <property type="entry name" value="APH_6_hur"/>
    <property type="match status" value="1"/>
</dbReference>
<sequence length="329" mass="36594">MTERTPTEPTATKRTATELFPPTLPVMNDMARTDSGREWLAGLPALVEKVRERWELRLGVPFHGGSCSWAAPAERPDGTRAVLKLTWPHPEARTEGAALRLWQGRGAVRLYEDDPGLYALLIERCEPGTELGRATDVPAEERLLLAAGALRRLWEADLAEAHAAGMDTVAAIASEWADLADERAARQWPAELDTGLFRLGSSLLRELPRTARREVVVHGDFNPGNLLAAHREPWLTIDPKPMTGDPAFDPWPLIEQVDDPFAHPDPHHVLRNRTALVADALGEDPGRVRAWSVARHVEYTLWSVVEDEDLTRSIDLMRQARVLADIADL</sequence>
<evidence type="ECO:0000313" key="1">
    <source>
        <dbReference type="EMBL" id="MDJ1132694.1"/>
    </source>
</evidence>
<keyword evidence="2" id="KW-1185">Reference proteome</keyword>
<gene>
    <name evidence="1" type="ORF">NMN56_012165</name>
</gene>
<reference evidence="1 2" key="1">
    <citation type="submission" date="2023-05" db="EMBL/GenBank/DDBJ databases">
        <title>Streptantibioticus silvisoli sp. nov., acidotolerant actinomycetes 1 from pine litter.</title>
        <authorList>
            <person name="Swiecimska M."/>
            <person name="Golinska P."/>
            <person name="Sangal V."/>
            <person name="Wachnowicz B."/>
            <person name="Goodfellow M."/>
        </authorList>
    </citation>
    <scope>NUCLEOTIDE SEQUENCE [LARGE SCALE GENOMIC DNA]</scope>
    <source>
        <strain evidence="1 2">DSM 42109</strain>
    </source>
</reference>
<organism evidence="1 2">
    <name type="scientific">Streptomyces iconiensis</name>
    <dbReference type="NCBI Taxonomy" id="1384038"/>
    <lineage>
        <taxon>Bacteria</taxon>
        <taxon>Bacillati</taxon>
        <taxon>Actinomycetota</taxon>
        <taxon>Actinomycetes</taxon>
        <taxon>Kitasatosporales</taxon>
        <taxon>Streptomycetaceae</taxon>
        <taxon>Streptomyces</taxon>
    </lineage>
</organism>
<dbReference type="InterPro" id="IPR011009">
    <property type="entry name" value="Kinase-like_dom_sf"/>
</dbReference>
<name>A0ABT6ZUE9_9ACTN</name>
<dbReference type="Gene3D" id="3.90.1200.10">
    <property type="match status" value="1"/>
</dbReference>
<evidence type="ECO:0000313" key="2">
    <source>
        <dbReference type="Proteomes" id="UP001214441"/>
    </source>
</evidence>